<dbReference type="PROSITE" id="PS51186">
    <property type="entry name" value="GNAT"/>
    <property type="match status" value="1"/>
</dbReference>
<evidence type="ECO:0000259" key="1">
    <source>
        <dbReference type="PROSITE" id="PS51186"/>
    </source>
</evidence>
<dbReference type="OrthoDB" id="5295305at2"/>
<reference evidence="2 3" key="1">
    <citation type="submission" date="2019-12" db="EMBL/GenBank/DDBJ databases">
        <title>Genomic-based taxomic classification of the family Erythrobacteraceae.</title>
        <authorList>
            <person name="Xu L."/>
        </authorList>
    </citation>
    <scope>NUCLEOTIDE SEQUENCE [LARGE SCALE GENOMIC DNA]</scope>
    <source>
        <strain evidence="2 3">JCM 17802</strain>
    </source>
</reference>
<keyword evidence="3" id="KW-1185">Reference proteome</keyword>
<dbReference type="InterPro" id="IPR016181">
    <property type="entry name" value="Acyl_CoA_acyltransferase"/>
</dbReference>
<dbReference type="RefSeq" id="WP_160597802.1">
    <property type="nucleotide sequence ID" value="NZ_WTYS01000001.1"/>
</dbReference>
<name>A0A6I4SLM8_9SPHN</name>
<evidence type="ECO:0000313" key="3">
    <source>
        <dbReference type="Proteomes" id="UP000468943"/>
    </source>
</evidence>
<dbReference type="EMBL" id="WTYS01000001">
    <property type="protein sequence ID" value="MXO56623.1"/>
    <property type="molecule type" value="Genomic_DNA"/>
</dbReference>
<dbReference type="InterPro" id="IPR000182">
    <property type="entry name" value="GNAT_dom"/>
</dbReference>
<dbReference type="Gene3D" id="3.40.630.30">
    <property type="match status" value="1"/>
</dbReference>
<dbReference type="GO" id="GO:0016747">
    <property type="term" value="F:acyltransferase activity, transferring groups other than amino-acyl groups"/>
    <property type="evidence" value="ECO:0007669"/>
    <property type="project" value="InterPro"/>
</dbReference>
<dbReference type="PANTHER" id="PTHR43792">
    <property type="entry name" value="GNAT FAMILY, PUTATIVE (AFU_ORTHOLOGUE AFUA_3G00765)-RELATED-RELATED"/>
    <property type="match status" value="1"/>
</dbReference>
<dbReference type="InterPro" id="IPR051531">
    <property type="entry name" value="N-acetyltransferase"/>
</dbReference>
<dbReference type="Proteomes" id="UP000468943">
    <property type="component" value="Unassembled WGS sequence"/>
</dbReference>
<accession>A0A6I4SLM8</accession>
<dbReference type="PANTHER" id="PTHR43792:SF16">
    <property type="entry name" value="N-ACETYLTRANSFERASE DOMAIN-CONTAINING PROTEIN"/>
    <property type="match status" value="1"/>
</dbReference>
<protein>
    <submittedName>
        <fullName evidence="2">GNAT family N-acetyltransferase</fullName>
    </submittedName>
</protein>
<dbReference type="Pfam" id="PF13302">
    <property type="entry name" value="Acetyltransf_3"/>
    <property type="match status" value="1"/>
</dbReference>
<proteinExistence type="predicted"/>
<dbReference type="SUPFAM" id="SSF55729">
    <property type="entry name" value="Acyl-CoA N-acyltransferases (Nat)"/>
    <property type="match status" value="1"/>
</dbReference>
<dbReference type="AlphaFoldDB" id="A0A6I4SLM8"/>
<organism evidence="2 3">
    <name type="scientific">Pontixanthobacter gangjinensis</name>
    <dbReference type="NCBI Taxonomy" id="1028742"/>
    <lineage>
        <taxon>Bacteria</taxon>
        <taxon>Pseudomonadati</taxon>
        <taxon>Pseudomonadota</taxon>
        <taxon>Alphaproteobacteria</taxon>
        <taxon>Sphingomonadales</taxon>
        <taxon>Erythrobacteraceae</taxon>
        <taxon>Pontixanthobacter</taxon>
    </lineage>
</organism>
<feature type="domain" description="N-acetyltransferase" evidence="1">
    <location>
        <begin position="13"/>
        <end position="171"/>
    </location>
</feature>
<keyword evidence="2" id="KW-0808">Transferase</keyword>
<comment type="caution">
    <text evidence="2">The sequence shown here is derived from an EMBL/GenBank/DDBJ whole genome shotgun (WGS) entry which is preliminary data.</text>
</comment>
<evidence type="ECO:0000313" key="2">
    <source>
        <dbReference type="EMBL" id="MXO56623.1"/>
    </source>
</evidence>
<sequence>MIPPVPELITERFRLRGLEEDDVGTLWPSFSDETAMLYWSRGPFADKVELRQWLFDSDWGGRTWIAEPLKGGEAVCRIVASGEAPEAAEIGYITALGQERKGIARECVTAVIGHLIEAEGFGRIWADVDPRNTASNGLLKTLGFREEERIINAVETHIGWCDSLIWTLSAADWKAR</sequence>
<gene>
    <name evidence="2" type="ORF">GRI36_06980</name>
</gene>